<proteinExistence type="predicted"/>
<dbReference type="PANTHER" id="PTHR45631">
    <property type="entry name" value="OS07G0107800 PROTEIN-RELATED"/>
    <property type="match status" value="1"/>
</dbReference>
<reference evidence="3 4" key="1">
    <citation type="journal article" date="2021" name="BMC Genomics">
        <title>Datura genome reveals duplications of psychoactive alkaloid biosynthetic genes and high mutation rate following tissue culture.</title>
        <authorList>
            <person name="Rajewski A."/>
            <person name="Carter-House D."/>
            <person name="Stajich J."/>
            <person name="Litt A."/>
        </authorList>
    </citation>
    <scope>NUCLEOTIDE SEQUENCE [LARGE SCALE GENOMIC DNA]</scope>
    <source>
        <strain evidence="3">AR-01</strain>
    </source>
</reference>
<dbReference type="Pfam" id="PF12819">
    <property type="entry name" value="Malectin_like"/>
    <property type="match status" value="2"/>
</dbReference>
<feature type="domain" description="Malectin-like" evidence="2">
    <location>
        <begin position="99"/>
        <end position="156"/>
    </location>
</feature>
<evidence type="ECO:0000256" key="1">
    <source>
        <dbReference type="ARBA" id="ARBA00004167"/>
    </source>
</evidence>
<dbReference type="InterPro" id="IPR024788">
    <property type="entry name" value="Malectin-like_Carb-bd_dom"/>
</dbReference>
<feature type="domain" description="Malectin-like" evidence="2">
    <location>
        <begin position="35"/>
        <end position="95"/>
    </location>
</feature>
<gene>
    <name evidence="3" type="ORF">HAX54_026853</name>
</gene>
<evidence type="ECO:0000313" key="4">
    <source>
        <dbReference type="Proteomes" id="UP000823775"/>
    </source>
</evidence>
<sequence>MHLTSCPVKGVAECCRVKPLHQIKILPDGIGFVSLDCGGKDNFTDKLGLAWTPDTQMVSGDIAKISVANETRTQYMALRYFPADNRKYCYTLDVIPRNRQPFISTLELRHFNGSRYMTEYENEFFMSVSARINFGAESDDPVRYPDDPFDRIWESDTTGNYLVDVAVGTEEFQPKCQLM</sequence>
<dbReference type="PANTHER" id="PTHR45631:SF68">
    <property type="entry name" value="REPEAT FAMILY PROTEIN, PUTATIVE, EXPRESSED-RELATED"/>
    <property type="match status" value="1"/>
</dbReference>
<comment type="subcellular location">
    <subcellularLocation>
        <location evidence="1">Membrane</location>
        <topology evidence="1">Single-pass membrane protein</topology>
    </subcellularLocation>
</comment>
<keyword evidence="4" id="KW-1185">Reference proteome</keyword>
<protein>
    <recommendedName>
        <fullName evidence="2">Malectin-like domain-containing protein</fullName>
    </recommendedName>
</protein>
<dbReference type="Proteomes" id="UP000823775">
    <property type="component" value="Unassembled WGS sequence"/>
</dbReference>
<name>A0ABS8V1N5_DATST</name>
<evidence type="ECO:0000259" key="2">
    <source>
        <dbReference type="Pfam" id="PF12819"/>
    </source>
</evidence>
<comment type="caution">
    <text evidence="3">The sequence shown here is derived from an EMBL/GenBank/DDBJ whole genome shotgun (WGS) entry which is preliminary data.</text>
</comment>
<evidence type="ECO:0000313" key="3">
    <source>
        <dbReference type="EMBL" id="MCD9641038.1"/>
    </source>
</evidence>
<dbReference type="EMBL" id="JACEIK010003266">
    <property type="protein sequence ID" value="MCD9641038.1"/>
    <property type="molecule type" value="Genomic_DNA"/>
</dbReference>
<accession>A0ABS8V1N5</accession>
<organism evidence="3 4">
    <name type="scientific">Datura stramonium</name>
    <name type="common">Jimsonweed</name>
    <name type="synonym">Common thornapple</name>
    <dbReference type="NCBI Taxonomy" id="4076"/>
    <lineage>
        <taxon>Eukaryota</taxon>
        <taxon>Viridiplantae</taxon>
        <taxon>Streptophyta</taxon>
        <taxon>Embryophyta</taxon>
        <taxon>Tracheophyta</taxon>
        <taxon>Spermatophyta</taxon>
        <taxon>Magnoliopsida</taxon>
        <taxon>eudicotyledons</taxon>
        <taxon>Gunneridae</taxon>
        <taxon>Pentapetalae</taxon>
        <taxon>asterids</taxon>
        <taxon>lamiids</taxon>
        <taxon>Solanales</taxon>
        <taxon>Solanaceae</taxon>
        <taxon>Solanoideae</taxon>
        <taxon>Datureae</taxon>
        <taxon>Datura</taxon>
    </lineage>
</organism>